<protein>
    <submittedName>
        <fullName evidence="2">Uncharacterized protein</fullName>
    </submittedName>
</protein>
<gene>
    <name evidence="2" type="ORF">BDW42DRAFT_100791</name>
</gene>
<organism evidence="2 3">
    <name type="scientific">Aspergillus taichungensis</name>
    <dbReference type="NCBI Taxonomy" id="482145"/>
    <lineage>
        <taxon>Eukaryota</taxon>
        <taxon>Fungi</taxon>
        <taxon>Dikarya</taxon>
        <taxon>Ascomycota</taxon>
        <taxon>Pezizomycotina</taxon>
        <taxon>Eurotiomycetes</taxon>
        <taxon>Eurotiomycetidae</taxon>
        <taxon>Eurotiales</taxon>
        <taxon>Aspergillaceae</taxon>
        <taxon>Aspergillus</taxon>
        <taxon>Aspergillus subgen. Circumdati</taxon>
    </lineage>
</organism>
<keyword evidence="1" id="KW-0812">Transmembrane</keyword>
<name>A0A2J5HV00_9EURO</name>
<keyword evidence="1" id="KW-0472">Membrane</keyword>
<proteinExistence type="predicted"/>
<evidence type="ECO:0000256" key="1">
    <source>
        <dbReference type="SAM" id="Phobius"/>
    </source>
</evidence>
<evidence type="ECO:0000313" key="3">
    <source>
        <dbReference type="Proteomes" id="UP000235023"/>
    </source>
</evidence>
<evidence type="ECO:0000313" key="2">
    <source>
        <dbReference type="EMBL" id="PLN81220.1"/>
    </source>
</evidence>
<reference evidence="3" key="1">
    <citation type="submission" date="2017-12" db="EMBL/GenBank/DDBJ databases">
        <authorList>
            <consortium name="DOE Joint Genome Institute"/>
            <person name="Mondo S.J."/>
            <person name="Kjaerbolling I."/>
            <person name="Vesth T.C."/>
            <person name="Frisvad J.C."/>
            <person name="Nybo J.L."/>
            <person name="Theobald S."/>
            <person name="Kuo A."/>
            <person name="Bowyer P."/>
            <person name="Matsuda Y."/>
            <person name="Lyhne E.K."/>
            <person name="Kogle M.E."/>
            <person name="Clum A."/>
            <person name="Lipzen A."/>
            <person name="Salamov A."/>
            <person name="Ngan C.Y."/>
            <person name="Daum C."/>
            <person name="Chiniquy J."/>
            <person name="Barry K."/>
            <person name="LaButti K."/>
            <person name="Haridas S."/>
            <person name="Simmons B.A."/>
            <person name="Magnuson J.K."/>
            <person name="Mortensen U.H."/>
            <person name="Larsen T.O."/>
            <person name="Grigoriev I.V."/>
            <person name="Baker S.E."/>
            <person name="Andersen M.R."/>
            <person name="Nordberg H.P."/>
            <person name="Cantor M.N."/>
            <person name="Hua S.X."/>
        </authorList>
    </citation>
    <scope>NUCLEOTIDE SEQUENCE [LARGE SCALE GENOMIC DNA]</scope>
    <source>
        <strain evidence="3">IBT 19404</strain>
    </source>
</reference>
<dbReference type="AlphaFoldDB" id="A0A2J5HV00"/>
<feature type="transmembrane region" description="Helical" evidence="1">
    <location>
        <begin position="28"/>
        <end position="46"/>
    </location>
</feature>
<sequence>MSTVKLSFTPCHHDPESSRHGLMSLPEVLFFLFFFLHFLFFFRVWFSIGVDVKHGVSGSDPPPLHDTGLISPVFSSSFSPRPPLTSHHDLRIR</sequence>
<accession>A0A2J5HV00</accession>
<dbReference type="EMBL" id="KZ559539">
    <property type="protein sequence ID" value="PLN81220.1"/>
    <property type="molecule type" value="Genomic_DNA"/>
</dbReference>
<keyword evidence="3" id="KW-1185">Reference proteome</keyword>
<dbReference type="Proteomes" id="UP000235023">
    <property type="component" value="Unassembled WGS sequence"/>
</dbReference>
<keyword evidence="1" id="KW-1133">Transmembrane helix</keyword>